<dbReference type="InterPro" id="IPR032710">
    <property type="entry name" value="NTF2-like_dom_sf"/>
</dbReference>
<dbReference type="InterPro" id="IPR037401">
    <property type="entry name" value="SnoaL-like"/>
</dbReference>
<dbReference type="EMBL" id="JAGEPF010000005">
    <property type="protein sequence ID" value="MBO2457458.1"/>
    <property type="molecule type" value="Genomic_DNA"/>
</dbReference>
<reference evidence="2 3" key="1">
    <citation type="submission" date="2021-03" db="EMBL/GenBank/DDBJ databases">
        <title>Actinomadura violae sp. nov., isolated from lichen in Thailand.</title>
        <authorList>
            <person name="Kanchanasin P."/>
            <person name="Saeng-In P."/>
            <person name="Phongsopitanun W."/>
            <person name="Yuki M."/>
            <person name="Kudo T."/>
            <person name="Ohkuma M."/>
            <person name="Tanasupawat S."/>
        </authorList>
    </citation>
    <scope>NUCLEOTIDE SEQUENCE [LARGE SCALE GENOMIC DNA]</scope>
    <source>
        <strain evidence="2 3">LCR2-06</strain>
    </source>
</reference>
<dbReference type="Pfam" id="PF13577">
    <property type="entry name" value="SnoaL_4"/>
    <property type="match status" value="1"/>
</dbReference>
<name>A0ABS3RLM0_9ACTN</name>
<accession>A0ABS3RLM0</accession>
<dbReference type="Proteomes" id="UP000680206">
    <property type="component" value="Unassembled WGS sequence"/>
</dbReference>
<comment type="caution">
    <text evidence="2">The sequence shown here is derived from an EMBL/GenBank/DDBJ whole genome shotgun (WGS) entry which is preliminary data.</text>
</comment>
<keyword evidence="3" id="KW-1185">Reference proteome</keyword>
<gene>
    <name evidence="2" type="ORF">J4709_07715</name>
</gene>
<evidence type="ECO:0000313" key="2">
    <source>
        <dbReference type="EMBL" id="MBO2457458.1"/>
    </source>
</evidence>
<dbReference type="Gene3D" id="3.10.450.50">
    <property type="match status" value="1"/>
</dbReference>
<feature type="domain" description="SnoaL-like" evidence="1">
    <location>
        <begin position="15"/>
        <end position="135"/>
    </location>
</feature>
<evidence type="ECO:0000259" key="1">
    <source>
        <dbReference type="Pfam" id="PF13577"/>
    </source>
</evidence>
<evidence type="ECO:0000313" key="3">
    <source>
        <dbReference type="Proteomes" id="UP000680206"/>
    </source>
</evidence>
<organism evidence="2 3">
    <name type="scientific">Actinomadura violacea</name>
    <dbReference type="NCBI Taxonomy" id="2819934"/>
    <lineage>
        <taxon>Bacteria</taxon>
        <taxon>Bacillati</taxon>
        <taxon>Actinomycetota</taxon>
        <taxon>Actinomycetes</taxon>
        <taxon>Streptosporangiales</taxon>
        <taxon>Thermomonosporaceae</taxon>
        <taxon>Actinomadura</taxon>
    </lineage>
</organism>
<proteinExistence type="predicted"/>
<dbReference type="RefSeq" id="WP_208238557.1">
    <property type="nucleotide sequence ID" value="NZ_JAGEPF010000005.1"/>
</dbReference>
<sequence>MTETETNDTVGLGARVRQFYAVQMRLLDSGEAEAWADTFTEDAVFEANAHKQPTRGRRAIAAAARAAAAELRAAGTTRRHWLGMCDVAPEEDGTVRVYSYALIIETPAGGPSVVRMSTTCEDLLVDDGGLRVRHRIVARDDIVP</sequence>
<dbReference type="CDD" id="cd00531">
    <property type="entry name" value="NTF2_like"/>
    <property type="match status" value="1"/>
</dbReference>
<dbReference type="SUPFAM" id="SSF54427">
    <property type="entry name" value="NTF2-like"/>
    <property type="match status" value="1"/>
</dbReference>
<protein>
    <submittedName>
        <fullName evidence="2">Nuclear transport factor 2 family protein</fullName>
    </submittedName>
</protein>